<dbReference type="AlphaFoldDB" id="A0AAV9U604"/>
<reference evidence="1 2" key="1">
    <citation type="submission" date="2019-10" db="EMBL/GenBank/DDBJ databases">
        <authorList>
            <person name="Palmer J.M."/>
        </authorList>
    </citation>
    <scope>NUCLEOTIDE SEQUENCE [LARGE SCALE GENOMIC DNA]</scope>
    <source>
        <strain evidence="1 2">TWF696</strain>
    </source>
</reference>
<dbReference type="Proteomes" id="UP001375240">
    <property type="component" value="Unassembled WGS sequence"/>
</dbReference>
<proteinExistence type="predicted"/>
<evidence type="ECO:0008006" key="3">
    <source>
        <dbReference type="Google" id="ProtNLM"/>
    </source>
</evidence>
<gene>
    <name evidence="1" type="ORF">TWF696_001678</name>
</gene>
<keyword evidence="2" id="KW-1185">Reference proteome</keyword>
<organism evidence="1 2">
    <name type="scientific">Orbilia brochopaga</name>
    <dbReference type="NCBI Taxonomy" id="3140254"/>
    <lineage>
        <taxon>Eukaryota</taxon>
        <taxon>Fungi</taxon>
        <taxon>Dikarya</taxon>
        <taxon>Ascomycota</taxon>
        <taxon>Pezizomycotina</taxon>
        <taxon>Orbiliomycetes</taxon>
        <taxon>Orbiliales</taxon>
        <taxon>Orbiliaceae</taxon>
        <taxon>Orbilia</taxon>
    </lineage>
</organism>
<dbReference type="EMBL" id="JAVHNQ010000011">
    <property type="protein sequence ID" value="KAK6336110.1"/>
    <property type="molecule type" value="Genomic_DNA"/>
</dbReference>
<accession>A0AAV9U604</accession>
<name>A0AAV9U604_9PEZI</name>
<evidence type="ECO:0000313" key="2">
    <source>
        <dbReference type="Proteomes" id="UP001375240"/>
    </source>
</evidence>
<protein>
    <recommendedName>
        <fullName evidence="3">F-box domain-containing protein</fullName>
    </recommendedName>
</protein>
<sequence length="506" mass="56682">MDAPPVFDATASSPYTISQNPQSNVAAAVSGDLGNLHLDSNPIPPPNTQNFFSVTSSSIPASTFPNASQDGILPTPEASSPSRVQLPRCNLLSLSNDNLLRIMSNLPVDDIRSFTQSCRHIYNIFHIAVDYPLTEHRAFLDIHFPTNALYTGILTNTLSEQCMASWFPQFHNGCTWNILAQEKGSRLSNSQADQMVLYLTRLQKIEGSVNGLLQCALSIPTDLWTMDQESRLAYEGLMYRAAIAWAQSHIFGIKFNSSNPAEVAGFETPTIGLPPLPLGFNEEYVEYAERLLCDSVARLIWPIHTVPEYWQCDGRTQWDFHVTSIAKGAFISTAHPQLLMELIWLRKPSMAGGDDINPDAEMEQQKYDATVADMLYWIRQVMKGCPSAEIWGRDPDDRQLQHVWTALKDHQACLGVPLEADGFDGIIEDYIQNQNFADQDVLDQDVFNQVIIVQNNANQRTVNGDIAYQNHVGRTVMDQDVRGQDNFDLSFLDEDPAQWNNRDGLL</sequence>
<evidence type="ECO:0000313" key="1">
    <source>
        <dbReference type="EMBL" id="KAK6336110.1"/>
    </source>
</evidence>
<comment type="caution">
    <text evidence="1">The sequence shown here is derived from an EMBL/GenBank/DDBJ whole genome shotgun (WGS) entry which is preliminary data.</text>
</comment>